<keyword evidence="1" id="KW-0233">DNA recombination</keyword>
<evidence type="ECO:0000256" key="1">
    <source>
        <dbReference type="ARBA" id="ARBA00023172"/>
    </source>
</evidence>
<proteinExistence type="predicted"/>
<accession>A0AAU9VVT8</accession>
<dbReference type="InterPro" id="IPR011010">
    <property type="entry name" value="DNA_brk_join_enz"/>
</dbReference>
<dbReference type="GO" id="GO:0006310">
    <property type="term" value="P:DNA recombination"/>
    <property type="evidence" value="ECO:0007669"/>
    <property type="project" value="UniProtKB-KW"/>
</dbReference>
<keyword evidence="4" id="KW-1185">Reference proteome</keyword>
<evidence type="ECO:0000259" key="2">
    <source>
        <dbReference type="Pfam" id="PF00589"/>
    </source>
</evidence>
<dbReference type="GO" id="GO:0003677">
    <property type="term" value="F:DNA binding"/>
    <property type="evidence" value="ECO:0007669"/>
    <property type="project" value="InterPro"/>
</dbReference>
<dbReference type="EMBL" id="CALNXJ010000004">
    <property type="protein sequence ID" value="CAH3037478.1"/>
    <property type="molecule type" value="Genomic_DNA"/>
</dbReference>
<name>A0AAU9VVT8_9CNID</name>
<feature type="domain" description="Tyr recombinase" evidence="2">
    <location>
        <begin position="8"/>
        <end position="61"/>
    </location>
</feature>
<reference evidence="3 4" key="1">
    <citation type="submission" date="2022-05" db="EMBL/GenBank/DDBJ databases">
        <authorList>
            <consortium name="Genoscope - CEA"/>
            <person name="William W."/>
        </authorList>
    </citation>
    <scope>NUCLEOTIDE SEQUENCE [LARGE SCALE GENOMIC DNA]</scope>
</reference>
<protein>
    <recommendedName>
        <fullName evidence="2">Tyr recombinase domain-containing protein</fullName>
    </recommendedName>
</protein>
<dbReference type="GO" id="GO:0015074">
    <property type="term" value="P:DNA integration"/>
    <property type="evidence" value="ECO:0007669"/>
    <property type="project" value="InterPro"/>
</dbReference>
<dbReference type="InterPro" id="IPR013762">
    <property type="entry name" value="Integrase-like_cat_sf"/>
</dbReference>
<sequence length="135" mass="15388">MWGRIKAKKRLCKDAEIEGQFTNHSLRATTATRALKKGIPDKFVMQRTGHRDVRSLQKYQRPEISTKIEFSKAFDTSNEAVSLSGSIGSQKAPLKREVELEEESTRKFSKSCDEARIPETKAMTFNQCTFIISKD</sequence>
<dbReference type="InterPro" id="IPR002104">
    <property type="entry name" value="Integrase_catalytic"/>
</dbReference>
<dbReference type="Gene3D" id="1.10.443.10">
    <property type="entry name" value="Intergrase catalytic core"/>
    <property type="match status" value="1"/>
</dbReference>
<dbReference type="Pfam" id="PF00589">
    <property type="entry name" value="Phage_integrase"/>
    <property type="match status" value="1"/>
</dbReference>
<organism evidence="3 4">
    <name type="scientific">Pocillopora meandrina</name>
    <dbReference type="NCBI Taxonomy" id="46732"/>
    <lineage>
        <taxon>Eukaryota</taxon>
        <taxon>Metazoa</taxon>
        <taxon>Cnidaria</taxon>
        <taxon>Anthozoa</taxon>
        <taxon>Hexacorallia</taxon>
        <taxon>Scleractinia</taxon>
        <taxon>Astrocoeniina</taxon>
        <taxon>Pocilloporidae</taxon>
        <taxon>Pocillopora</taxon>
    </lineage>
</organism>
<dbReference type="AlphaFoldDB" id="A0AAU9VVT8"/>
<evidence type="ECO:0000313" key="3">
    <source>
        <dbReference type="EMBL" id="CAH3037478.1"/>
    </source>
</evidence>
<gene>
    <name evidence="3" type="ORF">PMEA_00022105</name>
</gene>
<comment type="caution">
    <text evidence="3">The sequence shown here is derived from an EMBL/GenBank/DDBJ whole genome shotgun (WGS) entry which is preliminary data.</text>
</comment>
<dbReference type="SUPFAM" id="SSF56349">
    <property type="entry name" value="DNA breaking-rejoining enzymes"/>
    <property type="match status" value="1"/>
</dbReference>
<evidence type="ECO:0000313" key="4">
    <source>
        <dbReference type="Proteomes" id="UP001159428"/>
    </source>
</evidence>
<dbReference type="Proteomes" id="UP001159428">
    <property type="component" value="Unassembled WGS sequence"/>
</dbReference>